<dbReference type="STRING" id="2316362.A0A4Q2DA99"/>
<feature type="region of interest" description="Disordered" evidence="1">
    <location>
        <begin position="125"/>
        <end position="160"/>
    </location>
</feature>
<reference evidence="2 3" key="1">
    <citation type="submission" date="2019-01" db="EMBL/GenBank/DDBJ databases">
        <title>Draft genome sequence of Psathyrella aberdarensis IHI B618.</title>
        <authorList>
            <person name="Buettner E."/>
            <person name="Kellner H."/>
        </authorList>
    </citation>
    <scope>NUCLEOTIDE SEQUENCE [LARGE SCALE GENOMIC DNA]</scope>
    <source>
        <strain evidence="2 3">IHI B618</strain>
    </source>
</reference>
<keyword evidence="3" id="KW-1185">Reference proteome</keyword>
<organism evidence="2 3">
    <name type="scientific">Candolleomyces aberdarensis</name>
    <dbReference type="NCBI Taxonomy" id="2316362"/>
    <lineage>
        <taxon>Eukaryota</taxon>
        <taxon>Fungi</taxon>
        <taxon>Dikarya</taxon>
        <taxon>Basidiomycota</taxon>
        <taxon>Agaricomycotina</taxon>
        <taxon>Agaricomycetes</taxon>
        <taxon>Agaricomycetidae</taxon>
        <taxon>Agaricales</taxon>
        <taxon>Agaricineae</taxon>
        <taxon>Psathyrellaceae</taxon>
        <taxon>Candolleomyces</taxon>
    </lineage>
</organism>
<feature type="compositionally biased region" description="Acidic residues" evidence="1">
    <location>
        <begin position="150"/>
        <end position="160"/>
    </location>
</feature>
<evidence type="ECO:0000313" key="3">
    <source>
        <dbReference type="Proteomes" id="UP000290288"/>
    </source>
</evidence>
<evidence type="ECO:0000313" key="2">
    <source>
        <dbReference type="EMBL" id="RXW16563.1"/>
    </source>
</evidence>
<protein>
    <submittedName>
        <fullName evidence="2">Uncharacterized protein</fullName>
    </submittedName>
</protein>
<dbReference type="AlphaFoldDB" id="A0A4Q2DA99"/>
<feature type="compositionally biased region" description="Low complexity" evidence="1">
    <location>
        <begin position="125"/>
        <end position="135"/>
    </location>
</feature>
<sequence>MPASGHGAQGRDAFLADFIQDICNALSTTSNSPSPPSTAASVVEDMHMAAAVSAPVVDAWVAGAVHGLATATAVPNTAPSVPATSLTAPSVSNAIEVPTFGTLTGPNGPTAPVTGGTWVPIGGTVAVGGTAASRTGAEEGTGDKDRDTEGEVDEKMEEGL</sequence>
<accession>A0A4Q2DA99</accession>
<dbReference type="EMBL" id="SDEE01000425">
    <property type="protein sequence ID" value="RXW16563.1"/>
    <property type="molecule type" value="Genomic_DNA"/>
</dbReference>
<dbReference type="Proteomes" id="UP000290288">
    <property type="component" value="Unassembled WGS sequence"/>
</dbReference>
<name>A0A4Q2DA99_9AGAR</name>
<comment type="caution">
    <text evidence="2">The sequence shown here is derived from an EMBL/GenBank/DDBJ whole genome shotgun (WGS) entry which is preliminary data.</text>
</comment>
<evidence type="ECO:0000256" key="1">
    <source>
        <dbReference type="SAM" id="MobiDB-lite"/>
    </source>
</evidence>
<proteinExistence type="predicted"/>
<gene>
    <name evidence="2" type="ORF">EST38_g9293</name>
</gene>